<evidence type="ECO:0000256" key="1">
    <source>
        <dbReference type="SAM" id="MobiDB-lite"/>
    </source>
</evidence>
<sequence>MYRGSLSHLGVAFLGTEKKIGEEATHPFSSDDTTWRYAILRKYDNGLNDKMSRFIRVFLENPKSDSGWDSVQYRDHVEENDIPQKLAMSANSGSGERFRRANRDRRGDAIGGNWWLQGLRKPHLPSPRRRPCESIFAD</sequence>
<protein>
    <submittedName>
        <fullName evidence="2">Uncharacterized protein</fullName>
    </submittedName>
</protein>
<name>A0A8I6S528_CIMLE</name>
<dbReference type="AlphaFoldDB" id="A0A8I6S528"/>
<organism evidence="2 3">
    <name type="scientific">Cimex lectularius</name>
    <name type="common">Bed bug</name>
    <name type="synonym">Acanthia lectularia</name>
    <dbReference type="NCBI Taxonomy" id="79782"/>
    <lineage>
        <taxon>Eukaryota</taxon>
        <taxon>Metazoa</taxon>
        <taxon>Ecdysozoa</taxon>
        <taxon>Arthropoda</taxon>
        <taxon>Hexapoda</taxon>
        <taxon>Insecta</taxon>
        <taxon>Pterygota</taxon>
        <taxon>Neoptera</taxon>
        <taxon>Paraneoptera</taxon>
        <taxon>Hemiptera</taxon>
        <taxon>Heteroptera</taxon>
        <taxon>Panheteroptera</taxon>
        <taxon>Cimicomorpha</taxon>
        <taxon>Cimicidae</taxon>
        <taxon>Cimex</taxon>
    </lineage>
</organism>
<dbReference type="Proteomes" id="UP000494040">
    <property type="component" value="Unassembled WGS sequence"/>
</dbReference>
<accession>A0A8I6S528</accession>
<evidence type="ECO:0000313" key="3">
    <source>
        <dbReference type="Proteomes" id="UP000494040"/>
    </source>
</evidence>
<feature type="compositionally biased region" description="Basic and acidic residues" evidence="1">
    <location>
        <begin position="96"/>
        <end position="108"/>
    </location>
</feature>
<feature type="region of interest" description="Disordered" evidence="1">
    <location>
        <begin position="86"/>
        <end position="109"/>
    </location>
</feature>
<proteinExistence type="predicted"/>
<evidence type="ECO:0000313" key="2">
    <source>
        <dbReference type="EnsemblMetazoa" id="XP_014257284.1"/>
    </source>
</evidence>
<dbReference type="KEGG" id="clec:106671038"/>
<reference evidence="2" key="1">
    <citation type="submission" date="2022-01" db="UniProtKB">
        <authorList>
            <consortium name="EnsemblMetazoa"/>
        </authorList>
    </citation>
    <scope>IDENTIFICATION</scope>
</reference>
<dbReference type="RefSeq" id="XP_014257284.1">
    <property type="nucleotide sequence ID" value="XM_014401798.1"/>
</dbReference>
<dbReference type="EnsemblMetazoa" id="XM_014401798.1">
    <property type="protein sequence ID" value="XP_014257284.1"/>
    <property type="gene ID" value="LOC106671038"/>
</dbReference>
<dbReference type="GeneID" id="106671038"/>
<keyword evidence="3" id="KW-1185">Reference proteome</keyword>